<protein>
    <submittedName>
        <fullName evidence="3">Flavin reductase family protein</fullName>
    </submittedName>
</protein>
<reference evidence="3 4" key="1">
    <citation type="submission" date="2019-12" db="EMBL/GenBank/DDBJ databases">
        <title>Genome sequenceing of Clostridium bovifaecis.</title>
        <authorList>
            <person name="Yao Y."/>
        </authorList>
    </citation>
    <scope>NUCLEOTIDE SEQUENCE [LARGE SCALE GENOMIC DNA]</scope>
    <source>
        <strain evidence="3 4">BXX</strain>
    </source>
</reference>
<evidence type="ECO:0000256" key="1">
    <source>
        <dbReference type="ARBA" id="ARBA00038054"/>
    </source>
</evidence>
<keyword evidence="4" id="KW-1185">Reference proteome</keyword>
<dbReference type="AlphaFoldDB" id="A0A6I6F352"/>
<evidence type="ECO:0000313" key="4">
    <source>
        <dbReference type="Proteomes" id="UP000422764"/>
    </source>
</evidence>
<dbReference type="EMBL" id="CP046522">
    <property type="protein sequence ID" value="QGU94868.1"/>
    <property type="molecule type" value="Genomic_DNA"/>
</dbReference>
<dbReference type="InterPro" id="IPR052174">
    <property type="entry name" value="Flavoredoxin"/>
</dbReference>
<dbReference type="GO" id="GO:0010181">
    <property type="term" value="F:FMN binding"/>
    <property type="evidence" value="ECO:0007669"/>
    <property type="project" value="InterPro"/>
</dbReference>
<dbReference type="Gene3D" id="2.30.110.10">
    <property type="entry name" value="Electron Transport, Fmn-binding Protein, Chain A"/>
    <property type="match status" value="1"/>
</dbReference>
<comment type="similarity">
    <text evidence="1">Belongs to the flavoredoxin family.</text>
</comment>
<dbReference type="InterPro" id="IPR012349">
    <property type="entry name" value="Split_barrel_FMN-bd"/>
</dbReference>
<organism evidence="3 4">
    <name type="scientific">Clostridium bovifaecis</name>
    <dbReference type="NCBI Taxonomy" id="2184719"/>
    <lineage>
        <taxon>Bacteria</taxon>
        <taxon>Bacillati</taxon>
        <taxon>Bacillota</taxon>
        <taxon>Clostridia</taxon>
        <taxon>Eubacteriales</taxon>
        <taxon>Clostridiaceae</taxon>
        <taxon>Clostridium</taxon>
    </lineage>
</organism>
<dbReference type="Pfam" id="PF01613">
    <property type="entry name" value="Flavin_Reduct"/>
    <property type="match status" value="1"/>
</dbReference>
<dbReference type="InterPro" id="IPR002563">
    <property type="entry name" value="Flavin_Rdtase-like_dom"/>
</dbReference>
<dbReference type="PANTHER" id="PTHR43567:SF5">
    <property type="entry name" value="HYPOTHETICAL CYTOSOLIC PROTEIN"/>
    <property type="match status" value="1"/>
</dbReference>
<proteinExistence type="inferred from homology"/>
<gene>
    <name evidence="3" type="ORF">GOM49_06930</name>
</gene>
<feature type="domain" description="Flavin reductase like" evidence="2">
    <location>
        <begin position="21"/>
        <end position="166"/>
    </location>
</feature>
<sequence>MIVKFTENLEKGMELLHKRGAFLTVKDRDRLNTMTISWGNIGFEWNKPIFTVLVRRSRYTHEFIERSGEFTISIPFDEELKESLAFCGTKSGRDVNKFEICNLKLEDGKEIHTPVISHCGLIYECKIVYKQDMNLSSLSEEIKKASYPDDDYHTIYYGEIVASYINK</sequence>
<evidence type="ECO:0000313" key="3">
    <source>
        <dbReference type="EMBL" id="QGU94868.1"/>
    </source>
</evidence>
<name>A0A6I6F352_9CLOT</name>
<evidence type="ECO:0000259" key="2">
    <source>
        <dbReference type="Pfam" id="PF01613"/>
    </source>
</evidence>
<dbReference type="Proteomes" id="UP000422764">
    <property type="component" value="Chromosome"/>
</dbReference>
<dbReference type="SUPFAM" id="SSF50475">
    <property type="entry name" value="FMN-binding split barrel"/>
    <property type="match status" value="1"/>
</dbReference>
<dbReference type="PANTHER" id="PTHR43567">
    <property type="entry name" value="FLAVOREDOXIN-RELATED-RELATED"/>
    <property type="match status" value="1"/>
</dbReference>
<dbReference type="GO" id="GO:0016646">
    <property type="term" value="F:oxidoreductase activity, acting on the CH-NH group of donors, NAD or NADP as acceptor"/>
    <property type="evidence" value="ECO:0007669"/>
    <property type="project" value="UniProtKB-ARBA"/>
</dbReference>
<accession>A0A6I6F352</accession>